<comment type="caution">
    <text evidence="9">The sequence shown here is derived from an EMBL/GenBank/DDBJ whole genome shotgun (WGS) entry which is preliminary data.</text>
</comment>
<evidence type="ECO:0000313" key="9">
    <source>
        <dbReference type="EMBL" id="MFC1572083.1"/>
    </source>
</evidence>
<sequence length="981" mass="105928">MSFKAAWLRAALTASLILLAGSAGVVQAFVQDHDSPIYEVQLKEFDFHNYKPPATTQASSAAALTIGQRYGGAWTVYSWNPQTNTPSRMVGTGAKVASAMSTAADAEAVARAVIGEIPDVLGADGGDLRFTGAPRGLGKQAAHFQQTYEGLDVWQGKVRMTFTEDGRLFSLGSSFYSNISLDPNPSIDVDRAIELAWGDLPFDPTTDSIEGDPVLLVLPVPVSVDQVEHHLVWRVRVRTQDPVGIWVTHVDAHDGEIVWRYNDVHYLDFSGDTQGHIEVHTYCNGYTTLPLQYQRLTVVGTGMTYTDENGDWTIAYEGEDPQTLNASLYGHYVSVINQGGDNAAFSETVTPGEPIMVQFDDRNSQPDERDCFDAVNRIHDFFDLFDPGFDYTNQRITCNVSVNNSCNAFWDGSINMFHEAGGCANTGQIQGVIEHEFGHGVQWSILGFQGSQGLGEGNGDILANLITQDSLLGRGWNLDQCNSGLRNSDNNLVYPDDVVGVEIHSAGRVIAGFHWDFMKLLQALYGDELGMILAAERWHFGRVLEHPTDQPAQVLATFIADDDDGDLGNGTPHYDMLCEAAQNHGFDCPEITTGVFFAHARVPNTTDEGDAEVVATVTSTEGTVDAGSSYVAYRTDGGAFQQVALTATANPDEYHALIPGLAQPCEVEYYLHAEDDQGYWKNDPKLAPAFCHAFDVAAIVDPVELPGGWVVDLEGSDDAATGAWECVDPNGTMAQPEDDWTPDPGICCWVTGNAAPGEVASTNDVDQGTTTLFSPVYNLAGATYAKAKYWRWYSNDQGANPNTDLWVVQARNNGGSWIDIENAQDNQNLWVSRSADLIGIFGVGALGNVQFKFIASDTGTASLVEAGIDDFAILTSISSASVEGGSGGAAQFALYGSRSNPIMGPSEISFEVPAAAQVRLALYDVTGRGVRTIADGMFSAGVHRVSWDGKDSSGQSVPAGVYFYNMQAPGFTATRRVIVSH</sequence>
<keyword evidence="4" id="KW-0862">Zinc</keyword>
<evidence type="ECO:0000256" key="6">
    <source>
        <dbReference type="SAM" id="SignalP"/>
    </source>
</evidence>
<dbReference type="InterPro" id="IPR050728">
    <property type="entry name" value="Zinc_Metalloprotease_M4"/>
</dbReference>
<dbReference type="Pfam" id="PF07504">
    <property type="entry name" value="FTP"/>
    <property type="match status" value="1"/>
</dbReference>
<dbReference type="PANTHER" id="PTHR33794:SF1">
    <property type="entry name" value="BACILLOLYSIN"/>
    <property type="match status" value="1"/>
</dbReference>
<dbReference type="Pfam" id="PF13860">
    <property type="entry name" value="FlgD_ig"/>
    <property type="match status" value="1"/>
</dbReference>
<dbReference type="SUPFAM" id="SSF55486">
    <property type="entry name" value="Metalloproteases ('zincins'), catalytic domain"/>
    <property type="match status" value="1"/>
</dbReference>
<accession>A0ABV6YID6</accession>
<dbReference type="PANTHER" id="PTHR33794">
    <property type="entry name" value="BACILLOLYSIN"/>
    <property type="match status" value="1"/>
</dbReference>
<dbReference type="Gene3D" id="3.10.170.10">
    <property type="match status" value="1"/>
</dbReference>
<name>A0ABV6YID6_UNCEI</name>
<reference evidence="9 10" key="1">
    <citation type="submission" date="2024-09" db="EMBL/GenBank/DDBJ databases">
        <authorList>
            <person name="D'Angelo T."/>
        </authorList>
    </citation>
    <scope>NUCLEOTIDE SEQUENCE [LARGE SCALE GENOMIC DNA]</scope>
    <source>
        <strain evidence="9">SAG AM-320-E07</strain>
    </source>
</reference>
<dbReference type="InterPro" id="IPR025965">
    <property type="entry name" value="FlgD/Vpr_Ig-like"/>
</dbReference>
<keyword evidence="2" id="KW-0479">Metal-binding</keyword>
<evidence type="ECO:0000256" key="3">
    <source>
        <dbReference type="ARBA" id="ARBA00022801"/>
    </source>
</evidence>
<evidence type="ECO:0000313" key="10">
    <source>
        <dbReference type="Proteomes" id="UP001593833"/>
    </source>
</evidence>
<dbReference type="InterPro" id="IPR011096">
    <property type="entry name" value="FTP_domain"/>
</dbReference>
<keyword evidence="1" id="KW-0645">Protease</keyword>
<evidence type="ECO:0000256" key="5">
    <source>
        <dbReference type="ARBA" id="ARBA00023049"/>
    </source>
</evidence>
<keyword evidence="10" id="KW-1185">Reference proteome</keyword>
<evidence type="ECO:0000256" key="1">
    <source>
        <dbReference type="ARBA" id="ARBA00022670"/>
    </source>
</evidence>
<proteinExistence type="predicted"/>
<dbReference type="Gene3D" id="2.60.40.4070">
    <property type="match status" value="1"/>
</dbReference>
<dbReference type="Proteomes" id="UP001593833">
    <property type="component" value="Unassembled WGS sequence"/>
</dbReference>
<evidence type="ECO:0000256" key="4">
    <source>
        <dbReference type="ARBA" id="ARBA00022833"/>
    </source>
</evidence>
<organism evidence="9 10">
    <name type="scientific">Eiseniibacteriota bacterium</name>
    <dbReference type="NCBI Taxonomy" id="2212470"/>
    <lineage>
        <taxon>Bacteria</taxon>
        <taxon>Candidatus Eiseniibacteriota</taxon>
    </lineage>
</organism>
<keyword evidence="5" id="KW-0482">Metalloprotease</keyword>
<evidence type="ECO:0000259" key="8">
    <source>
        <dbReference type="Pfam" id="PF13860"/>
    </source>
</evidence>
<protein>
    <submittedName>
        <fullName evidence="9">FlgD immunoglobulin-like domain containing protein</fullName>
    </submittedName>
</protein>
<evidence type="ECO:0000256" key="2">
    <source>
        <dbReference type="ARBA" id="ARBA00022723"/>
    </source>
</evidence>
<keyword evidence="6" id="KW-0732">Signal</keyword>
<evidence type="ECO:0000259" key="7">
    <source>
        <dbReference type="Pfam" id="PF07504"/>
    </source>
</evidence>
<feature type="domain" description="FTP" evidence="7">
    <location>
        <begin position="137"/>
        <end position="175"/>
    </location>
</feature>
<dbReference type="EMBL" id="JBHPKH010000003">
    <property type="protein sequence ID" value="MFC1572083.1"/>
    <property type="molecule type" value="Genomic_DNA"/>
</dbReference>
<keyword evidence="3" id="KW-0378">Hydrolase</keyword>
<feature type="signal peptide" evidence="6">
    <location>
        <begin position="1"/>
        <end position="28"/>
    </location>
</feature>
<feature type="domain" description="FlgD/Vpr Ig-like" evidence="8">
    <location>
        <begin position="907"/>
        <end position="968"/>
    </location>
</feature>
<gene>
    <name evidence="9" type="ORF">ACFL6M_00635</name>
</gene>
<feature type="chain" id="PRO_5045219641" evidence="6">
    <location>
        <begin position="29"/>
        <end position="981"/>
    </location>
</feature>